<name>A0A1G1Z1X0_9BACT</name>
<proteinExistence type="inferred from homology"/>
<evidence type="ECO:0000256" key="1">
    <source>
        <dbReference type="ARBA" id="ARBA00009369"/>
    </source>
</evidence>
<dbReference type="InterPro" id="IPR007221">
    <property type="entry name" value="MreC"/>
</dbReference>
<evidence type="ECO:0000256" key="4">
    <source>
        <dbReference type="ARBA" id="ARBA00032089"/>
    </source>
</evidence>
<reference evidence="7 8" key="1">
    <citation type="journal article" date="2016" name="Nat. Commun.">
        <title>Thousands of microbial genomes shed light on interconnected biogeochemical processes in an aquifer system.</title>
        <authorList>
            <person name="Anantharaman K."/>
            <person name="Brown C.T."/>
            <person name="Hug L.A."/>
            <person name="Sharon I."/>
            <person name="Castelle C.J."/>
            <person name="Probst A.J."/>
            <person name="Thomas B.C."/>
            <person name="Singh A."/>
            <person name="Wilkins M.J."/>
            <person name="Karaoz U."/>
            <person name="Brodie E.L."/>
            <person name="Williams K.H."/>
            <person name="Hubbard S.S."/>
            <person name="Banfield J.F."/>
        </authorList>
    </citation>
    <scope>NUCLEOTIDE SEQUENCE [LARGE SCALE GENOMIC DNA]</scope>
</reference>
<dbReference type="STRING" id="1797689.A3F24_01100"/>
<dbReference type="InterPro" id="IPR042177">
    <property type="entry name" value="Cell/Rod_1"/>
</dbReference>
<keyword evidence="5" id="KW-0472">Membrane</keyword>
<dbReference type="GO" id="GO:0008360">
    <property type="term" value="P:regulation of cell shape"/>
    <property type="evidence" value="ECO:0007669"/>
    <property type="project" value="UniProtKB-KW"/>
</dbReference>
<protein>
    <recommendedName>
        <fullName evidence="2">Cell shape-determining protein MreC</fullName>
    </recommendedName>
    <alternativeName>
        <fullName evidence="4">Cell shape protein MreC</fullName>
    </alternativeName>
</protein>
<evidence type="ECO:0000256" key="2">
    <source>
        <dbReference type="ARBA" id="ARBA00013855"/>
    </source>
</evidence>
<dbReference type="InterPro" id="IPR042175">
    <property type="entry name" value="Cell/Rod_MreC_2"/>
</dbReference>
<evidence type="ECO:0000256" key="3">
    <source>
        <dbReference type="ARBA" id="ARBA00022960"/>
    </source>
</evidence>
<dbReference type="AlphaFoldDB" id="A0A1G1Z1X0"/>
<evidence type="ECO:0000313" key="8">
    <source>
        <dbReference type="Proteomes" id="UP000178515"/>
    </source>
</evidence>
<feature type="transmembrane region" description="Helical" evidence="5">
    <location>
        <begin position="6"/>
        <end position="24"/>
    </location>
</feature>
<dbReference type="GO" id="GO:0005886">
    <property type="term" value="C:plasma membrane"/>
    <property type="evidence" value="ECO:0007669"/>
    <property type="project" value="TreeGrafter"/>
</dbReference>
<evidence type="ECO:0000256" key="5">
    <source>
        <dbReference type="SAM" id="Phobius"/>
    </source>
</evidence>
<dbReference type="Gene3D" id="2.40.10.340">
    <property type="entry name" value="Rod shape-determining protein MreC, domain 1"/>
    <property type="match status" value="1"/>
</dbReference>
<sequence length="233" mass="25405">MNKAPYLIVITLLIVLVTNNNFVLDIRNLFAAGLSNVVSYVGSGSELKEEIVKLKIEKENLQARIFEITVNPNASQSKRRLLEAKVYSSYPLNTKSEITIAGGEDKGLKVDMPVVLESNILIGKIKQVFPDTSVVTTIFDPKFEISARIGVKEIDALFKGGVEPKVELIARDALVNSGEIVAAASSDFPYALKLGEVEIIEGSGGPFRSGLVKPSYTIGDLREVMVITDFETE</sequence>
<dbReference type="InterPro" id="IPR055342">
    <property type="entry name" value="MreC_beta-barrel_core"/>
</dbReference>
<accession>A0A1G1Z1X0</accession>
<comment type="caution">
    <text evidence="7">The sequence shown here is derived from an EMBL/GenBank/DDBJ whole genome shotgun (WGS) entry which is preliminary data.</text>
</comment>
<dbReference type="EMBL" id="MHIX01000042">
    <property type="protein sequence ID" value="OGY58524.1"/>
    <property type="molecule type" value="Genomic_DNA"/>
</dbReference>
<comment type="similarity">
    <text evidence="1">Belongs to the MreC family.</text>
</comment>
<dbReference type="PANTHER" id="PTHR34138:SF1">
    <property type="entry name" value="CELL SHAPE-DETERMINING PROTEIN MREC"/>
    <property type="match status" value="1"/>
</dbReference>
<evidence type="ECO:0000259" key="6">
    <source>
        <dbReference type="Pfam" id="PF04085"/>
    </source>
</evidence>
<organism evidence="7 8">
    <name type="scientific">Candidatus Colwellbacteria bacterium RIFCSPHIGHO2_12_FULL_44_17</name>
    <dbReference type="NCBI Taxonomy" id="1797689"/>
    <lineage>
        <taxon>Bacteria</taxon>
        <taxon>Candidatus Colwelliibacteriota</taxon>
    </lineage>
</organism>
<keyword evidence="5" id="KW-1133">Transmembrane helix</keyword>
<dbReference type="PANTHER" id="PTHR34138">
    <property type="entry name" value="CELL SHAPE-DETERMINING PROTEIN MREC"/>
    <property type="match status" value="1"/>
</dbReference>
<keyword evidence="5" id="KW-0812">Transmembrane</keyword>
<keyword evidence="3" id="KW-0133">Cell shape</keyword>
<dbReference type="Proteomes" id="UP000178515">
    <property type="component" value="Unassembled WGS sequence"/>
</dbReference>
<evidence type="ECO:0000313" key="7">
    <source>
        <dbReference type="EMBL" id="OGY58524.1"/>
    </source>
</evidence>
<dbReference type="Gene3D" id="2.40.10.350">
    <property type="entry name" value="Rod shape-determining protein MreC, domain 2"/>
    <property type="match status" value="1"/>
</dbReference>
<dbReference type="Pfam" id="PF04085">
    <property type="entry name" value="MreC"/>
    <property type="match status" value="1"/>
</dbReference>
<feature type="domain" description="Rod shape-determining protein MreC beta-barrel core" evidence="6">
    <location>
        <begin position="90"/>
        <end position="227"/>
    </location>
</feature>
<gene>
    <name evidence="7" type="ORF">A3F24_01100</name>
</gene>